<evidence type="ECO:0000313" key="1">
    <source>
        <dbReference type="EMBL" id="KAF5779259.1"/>
    </source>
</evidence>
<dbReference type="Gramene" id="mRNA:HanXRQr2_Chr12g0557231">
    <property type="protein sequence ID" value="mRNA:HanXRQr2_Chr12g0557231"/>
    <property type="gene ID" value="HanXRQr2_Chr12g0557231"/>
</dbReference>
<reference evidence="1" key="3">
    <citation type="submission" date="2020-06" db="EMBL/GenBank/DDBJ databases">
        <title>Helianthus annuus Genome sequencing and assembly Release 2.</title>
        <authorList>
            <person name="Gouzy J."/>
            <person name="Langlade N."/>
            <person name="Munos S."/>
        </authorList>
    </citation>
    <scope>NUCLEOTIDE SEQUENCE</scope>
    <source>
        <tissue evidence="1">Leaves</tissue>
    </source>
</reference>
<accession>A0A251T627</accession>
<gene>
    <name evidence="2" type="ORF">HannXRQ_Chr12g0380891</name>
    <name evidence="1" type="ORF">HanXRQr2_Chr12g0557231</name>
</gene>
<organism evidence="2 3">
    <name type="scientific">Helianthus annuus</name>
    <name type="common">Common sunflower</name>
    <dbReference type="NCBI Taxonomy" id="4232"/>
    <lineage>
        <taxon>Eukaryota</taxon>
        <taxon>Viridiplantae</taxon>
        <taxon>Streptophyta</taxon>
        <taxon>Embryophyta</taxon>
        <taxon>Tracheophyta</taxon>
        <taxon>Spermatophyta</taxon>
        <taxon>Magnoliopsida</taxon>
        <taxon>eudicotyledons</taxon>
        <taxon>Gunneridae</taxon>
        <taxon>Pentapetalae</taxon>
        <taxon>asterids</taxon>
        <taxon>campanulids</taxon>
        <taxon>Asterales</taxon>
        <taxon>Asteraceae</taxon>
        <taxon>Asteroideae</taxon>
        <taxon>Heliantheae alliance</taxon>
        <taxon>Heliantheae</taxon>
        <taxon>Helianthus</taxon>
    </lineage>
</organism>
<dbReference type="AlphaFoldDB" id="A0A251T627"/>
<evidence type="ECO:0000313" key="2">
    <source>
        <dbReference type="EMBL" id="OTG06092.1"/>
    </source>
</evidence>
<dbReference type="EMBL" id="MNCJ02000327">
    <property type="protein sequence ID" value="KAF5779259.1"/>
    <property type="molecule type" value="Genomic_DNA"/>
</dbReference>
<keyword evidence="3" id="KW-1185">Reference proteome</keyword>
<sequence>MIFDVDGDDEGGGGRRHCRQRRLTVVGLLNSTFWFKPGSSSRSLSPDRIWLWEIILGSVQPRVSQFGLIKNSQDQRVWVNKDIWSAGSSLGSRYIIFGSVDSVKPSRPGHTESTRSNLVNSVDPVNSVHVSTSRQEIWNIVECTLASQVLETTSQSRI</sequence>
<name>A0A251T627_HELAN</name>
<reference evidence="1 3" key="1">
    <citation type="journal article" date="2017" name="Nature">
        <title>The sunflower genome provides insights into oil metabolism, flowering and Asterid evolution.</title>
        <authorList>
            <person name="Badouin H."/>
            <person name="Gouzy J."/>
            <person name="Grassa C.J."/>
            <person name="Murat F."/>
            <person name="Staton S.E."/>
            <person name="Cottret L."/>
            <person name="Lelandais-Briere C."/>
            <person name="Owens G.L."/>
            <person name="Carrere S."/>
            <person name="Mayjonade B."/>
            <person name="Legrand L."/>
            <person name="Gill N."/>
            <person name="Kane N.C."/>
            <person name="Bowers J.E."/>
            <person name="Hubner S."/>
            <person name="Bellec A."/>
            <person name="Berard A."/>
            <person name="Berges H."/>
            <person name="Blanchet N."/>
            <person name="Boniface M.C."/>
            <person name="Brunel D."/>
            <person name="Catrice O."/>
            <person name="Chaidir N."/>
            <person name="Claudel C."/>
            <person name="Donnadieu C."/>
            <person name="Faraut T."/>
            <person name="Fievet G."/>
            <person name="Helmstetter N."/>
            <person name="King M."/>
            <person name="Knapp S.J."/>
            <person name="Lai Z."/>
            <person name="Le Paslier M.C."/>
            <person name="Lippi Y."/>
            <person name="Lorenzon L."/>
            <person name="Mandel J.R."/>
            <person name="Marage G."/>
            <person name="Marchand G."/>
            <person name="Marquand E."/>
            <person name="Bret-Mestries E."/>
            <person name="Morien E."/>
            <person name="Nambeesan S."/>
            <person name="Nguyen T."/>
            <person name="Pegot-Espagnet P."/>
            <person name="Pouilly N."/>
            <person name="Raftis F."/>
            <person name="Sallet E."/>
            <person name="Schiex T."/>
            <person name="Thomas J."/>
            <person name="Vandecasteele C."/>
            <person name="Vares D."/>
            <person name="Vear F."/>
            <person name="Vautrin S."/>
            <person name="Crespi M."/>
            <person name="Mangin B."/>
            <person name="Burke J.M."/>
            <person name="Salse J."/>
            <person name="Munos S."/>
            <person name="Vincourt P."/>
            <person name="Rieseberg L.H."/>
            <person name="Langlade N.B."/>
        </authorList>
    </citation>
    <scope>NUCLEOTIDE SEQUENCE [LARGE SCALE GENOMIC DNA]</scope>
    <source>
        <strain evidence="3">cv. SF193</strain>
        <tissue evidence="1">Leaves</tissue>
    </source>
</reference>
<reference evidence="2" key="2">
    <citation type="submission" date="2017-02" db="EMBL/GenBank/DDBJ databases">
        <title>Sunflower complete genome.</title>
        <authorList>
            <person name="Langlade N."/>
            <person name="Munos S."/>
        </authorList>
    </citation>
    <scope>NUCLEOTIDE SEQUENCE [LARGE SCALE GENOMIC DNA]</scope>
    <source>
        <tissue evidence="2">Leaves</tissue>
    </source>
</reference>
<dbReference type="InParanoid" id="A0A251T627"/>
<proteinExistence type="predicted"/>
<protein>
    <submittedName>
        <fullName evidence="2">Uncharacterized protein</fullName>
    </submittedName>
</protein>
<evidence type="ECO:0000313" key="3">
    <source>
        <dbReference type="Proteomes" id="UP000215914"/>
    </source>
</evidence>
<dbReference type="EMBL" id="CM007901">
    <property type="protein sequence ID" value="OTG06092.1"/>
    <property type="molecule type" value="Genomic_DNA"/>
</dbReference>
<dbReference type="Proteomes" id="UP000215914">
    <property type="component" value="Chromosome 12"/>
</dbReference>